<feature type="transmembrane region" description="Helical" evidence="8">
    <location>
        <begin position="284"/>
        <end position="303"/>
    </location>
</feature>
<feature type="transmembrane region" description="Helical" evidence="8">
    <location>
        <begin position="252"/>
        <end position="272"/>
    </location>
</feature>
<proteinExistence type="inferred from homology"/>
<name>A0AAW7JKL1_9BACT</name>
<keyword evidence="7 8" id="KW-0472">Membrane</keyword>
<keyword evidence="6 8" id="KW-1133">Transmembrane helix</keyword>
<dbReference type="AlphaFoldDB" id="A0AAW7JKL1"/>
<comment type="subcellular location">
    <subcellularLocation>
        <location evidence="1 8">Cell membrane</location>
        <topology evidence="1 8">Multi-pass membrane protein</topology>
    </subcellularLocation>
</comment>
<dbReference type="Pfam" id="PF12698">
    <property type="entry name" value="ABC2_membrane_3"/>
    <property type="match status" value="1"/>
</dbReference>
<accession>A0AAW7JKL1</accession>
<dbReference type="Proteomes" id="UP001168478">
    <property type="component" value="Unassembled WGS sequence"/>
</dbReference>
<dbReference type="InterPro" id="IPR013525">
    <property type="entry name" value="ABC2_TM"/>
</dbReference>
<dbReference type="EMBL" id="JAUEIF010000003">
    <property type="protein sequence ID" value="MDN0024853.1"/>
    <property type="molecule type" value="Genomic_DNA"/>
</dbReference>
<dbReference type="EMBL" id="JAUEIE010000003">
    <property type="protein sequence ID" value="MDN0022254.1"/>
    <property type="molecule type" value="Genomic_DNA"/>
</dbReference>
<comment type="similarity">
    <text evidence="2 8">Belongs to the ABC-2 integral membrane protein family.</text>
</comment>
<feature type="transmembrane region" description="Helical" evidence="8">
    <location>
        <begin position="222"/>
        <end position="246"/>
    </location>
</feature>
<dbReference type="PANTHER" id="PTHR30294:SF29">
    <property type="entry name" value="MULTIDRUG ABC TRANSPORTER PERMEASE YBHS-RELATED"/>
    <property type="match status" value="1"/>
</dbReference>
<reference evidence="11" key="1">
    <citation type="submission" date="2023-06" db="EMBL/GenBank/DDBJ databases">
        <authorList>
            <person name="Zeman M."/>
            <person name="Kubasova T."/>
            <person name="Jahodarova E."/>
            <person name="Nykrynova M."/>
            <person name="Rychlik I."/>
        </authorList>
    </citation>
    <scope>NUCLEOTIDE SEQUENCE</scope>
    <source>
        <strain evidence="11">ET15</strain>
        <strain evidence="10">ET37</strain>
    </source>
</reference>
<evidence type="ECO:0000259" key="9">
    <source>
        <dbReference type="PROSITE" id="PS51012"/>
    </source>
</evidence>
<dbReference type="InterPro" id="IPR047817">
    <property type="entry name" value="ABC2_TM_bact-type"/>
</dbReference>
<evidence type="ECO:0000256" key="6">
    <source>
        <dbReference type="ARBA" id="ARBA00022989"/>
    </source>
</evidence>
<feature type="transmembrane region" description="Helical" evidence="8">
    <location>
        <begin position="171"/>
        <end position="195"/>
    </location>
</feature>
<reference evidence="11" key="2">
    <citation type="submission" date="2023-08" db="EMBL/GenBank/DDBJ databases">
        <title>Identification and characterization of horizontal gene transfer across gut microbiota members of farm animals based on homology search.</title>
        <authorList>
            <person name="Schwarzerova J."/>
            <person name="Nykrynova M."/>
            <person name="Jureckova K."/>
            <person name="Cejkova D."/>
            <person name="Rychlik I."/>
        </authorList>
    </citation>
    <scope>NUCLEOTIDE SEQUENCE</scope>
    <source>
        <strain evidence="11">ET15</strain>
        <strain evidence="10">ET37</strain>
    </source>
</reference>
<dbReference type="GO" id="GO:0043190">
    <property type="term" value="C:ATP-binding cassette (ABC) transporter complex"/>
    <property type="evidence" value="ECO:0007669"/>
    <property type="project" value="InterPro"/>
</dbReference>
<dbReference type="InterPro" id="IPR000412">
    <property type="entry name" value="ABC_2_transport"/>
</dbReference>
<feature type="transmembrane region" description="Helical" evidence="8">
    <location>
        <begin position="20"/>
        <end position="39"/>
    </location>
</feature>
<evidence type="ECO:0000256" key="3">
    <source>
        <dbReference type="ARBA" id="ARBA00022448"/>
    </source>
</evidence>
<keyword evidence="5 8" id="KW-0812">Transmembrane</keyword>
<dbReference type="PROSITE" id="PS51012">
    <property type="entry name" value="ABC_TM2"/>
    <property type="match status" value="1"/>
</dbReference>
<gene>
    <name evidence="10" type="ORF">QVN81_04330</name>
    <name evidence="11" type="ORF">QVN84_04865</name>
</gene>
<dbReference type="RefSeq" id="WP_289824869.1">
    <property type="nucleotide sequence ID" value="NZ_JAUEIE010000003.1"/>
</dbReference>
<dbReference type="GO" id="GO:0140359">
    <property type="term" value="F:ABC-type transporter activity"/>
    <property type="evidence" value="ECO:0007669"/>
    <property type="project" value="InterPro"/>
</dbReference>
<evidence type="ECO:0000313" key="11">
    <source>
        <dbReference type="EMBL" id="MDN0024853.1"/>
    </source>
</evidence>
<evidence type="ECO:0000256" key="5">
    <source>
        <dbReference type="ARBA" id="ARBA00022692"/>
    </source>
</evidence>
<keyword evidence="4 8" id="KW-1003">Cell membrane</keyword>
<dbReference type="InterPro" id="IPR051449">
    <property type="entry name" value="ABC-2_transporter_component"/>
</dbReference>
<evidence type="ECO:0000256" key="8">
    <source>
        <dbReference type="RuleBase" id="RU361157"/>
    </source>
</evidence>
<evidence type="ECO:0000256" key="4">
    <source>
        <dbReference type="ARBA" id="ARBA00022475"/>
    </source>
</evidence>
<protein>
    <recommendedName>
        <fullName evidence="8">Transport permease protein</fullName>
    </recommendedName>
</protein>
<sequence>MTIRYLLEKEFIQIMRNTFIPKMIFLFPIIIMCVTPWVTSFEVKNIKVSVVDNDHSTLSSRLIHRIEASDYFVFAGTERSHEEAMQEMDRCRTDVVVVIPENYERDVTNGRQPKILIDANAVNGIKGGMGASYIANIMNDNLKEHARPAAEGKGEKLATFSLFNKGQNYKIFMIPALMAILIVMFCGFLPALNIVGEKEQGTIEQINVSPVAKTTFIIAKLIPYWIIGMIVMTICFVLSWAVYGIAPKGNILLLYMLAMLLALTFSGIGLMISNYSHAMQQAMFVMWFVMVCMILLSGLFTPVSSMPDWAIYITTVNPLRYFIDGMRTVFIKGGTLCDILPQTAVLTAFAIVANTLAVYSYKKNG</sequence>
<evidence type="ECO:0000313" key="13">
    <source>
        <dbReference type="Proteomes" id="UP001168478"/>
    </source>
</evidence>
<evidence type="ECO:0000313" key="12">
    <source>
        <dbReference type="Proteomes" id="UP001167831"/>
    </source>
</evidence>
<keyword evidence="12" id="KW-1185">Reference proteome</keyword>
<dbReference type="PANTHER" id="PTHR30294">
    <property type="entry name" value="MEMBRANE COMPONENT OF ABC TRANSPORTER YHHJ-RELATED"/>
    <property type="match status" value="1"/>
</dbReference>
<evidence type="ECO:0000256" key="1">
    <source>
        <dbReference type="ARBA" id="ARBA00004651"/>
    </source>
</evidence>
<dbReference type="PRINTS" id="PR00164">
    <property type="entry name" value="ABC2TRNSPORT"/>
</dbReference>
<comment type="caution">
    <text evidence="11">The sequence shown here is derived from an EMBL/GenBank/DDBJ whole genome shotgun (WGS) entry which is preliminary data.</text>
</comment>
<organism evidence="11 13">
    <name type="scientific">Leyella lascolaii</name>
    <dbReference type="NCBI Taxonomy" id="1776379"/>
    <lineage>
        <taxon>Bacteria</taxon>
        <taxon>Pseudomonadati</taxon>
        <taxon>Bacteroidota</taxon>
        <taxon>Bacteroidia</taxon>
        <taxon>Bacteroidales</taxon>
        <taxon>Prevotellaceae</taxon>
        <taxon>Leyella</taxon>
    </lineage>
</organism>
<evidence type="ECO:0000313" key="10">
    <source>
        <dbReference type="EMBL" id="MDN0022254.1"/>
    </source>
</evidence>
<evidence type="ECO:0000256" key="7">
    <source>
        <dbReference type="ARBA" id="ARBA00023136"/>
    </source>
</evidence>
<dbReference type="Proteomes" id="UP001167831">
    <property type="component" value="Unassembled WGS sequence"/>
</dbReference>
<feature type="domain" description="ABC transmembrane type-2" evidence="9">
    <location>
        <begin position="131"/>
        <end position="364"/>
    </location>
</feature>
<evidence type="ECO:0000256" key="2">
    <source>
        <dbReference type="ARBA" id="ARBA00007783"/>
    </source>
</evidence>
<dbReference type="Gene3D" id="3.40.1710.10">
    <property type="entry name" value="abc type-2 transporter like domain"/>
    <property type="match status" value="1"/>
</dbReference>
<keyword evidence="3 8" id="KW-0813">Transport</keyword>
<feature type="transmembrane region" description="Helical" evidence="8">
    <location>
        <begin position="339"/>
        <end position="361"/>
    </location>
</feature>